<accession>A0ABY0V5P9</accession>
<feature type="domain" description="PEP-utilising enzyme mobile" evidence="1">
    <location>
        <begin position="701"/>
        <end position="771"/>
    </location>
</feature>
<dbReference type="PANTHER" id="PTHR43615:SF1">
    <property type="entry name" value="PPDK_N DOMAIN-CONTAINING PROTEIN"/>
    <property type="match status" value="1"/>
</dbReference>
<sequence length="776" mass="85041">MIISLREATLATGGGKAVGLGRLVEAGFPVPDGFVISAEVYRQAVANLDLADLLARGGAGAVRDAVEAQALPEQVVAPIREYLAAWGGDVAVAVRSSATAEDLPEASFAGQQDTFLGVVGVDAVCAAVRSCWASLWTNRAVNYRQRHNIDHTEVAIAVIVQRLIDATTAGVLFTVDPISGAEETVINASWGLGESVVAGAVTPDDYRVSGNHISVQVGAKQSRLDRSGSQTIRTETPNEVGKRCLTDDQVRELAAVGREVHEYFAMPMDVEWAYDDQLWLLQARPITTIPAKTDTSSTAEKPGRKPSRLARIFRQDLVEHYPGPYPLDLLAITRVHRQLQFGMAQIGVYSTPITELIEMSDDGTITVAYPQVRFSPKLLRLLNYPSPDPDDWPTVEQEFRKRLTAIGIPADDAPHTTIIDALDRTLALVDDIARTRFLDYLGPAMLLSIRLKAMLKLARRADLTPYDLLGQLDYTTTVINRELQRLAALSPESESTCAEITQFLDSYGANTSKMYLPFSQRSWRENLEQLSHTLAAIRRQSVPEHNPPSHDDLIASITKRLPRFTRSKFKLMVQRWRAGHIAREASLYMIEEAYVQARVLMDILANRMYKNGYLNQASDIKLLTFAEVTAALNQELTIEHVQKLIALRHRHRPEAAARWWGNAAPTRLEGEATLTGTPGSPGRASGPARIITSTADFYRLQPGDVLICQYTDPTWTPLFSLACAVVADTGGQLSHAAIVAREYAIPAVMGTQNATSTLTDGQIVTVDGTKGTITLT</sequence>
<keyword evidence="4" id="KW-1185">Reference proteome</keyword>
<dbReference type="InterPro" id="IPR002192">
    <property type="entry name" value="PPDK_AMP/ATP-bd"/>
</dbReference>
<keyword evidence="3" id="KW-0670">Pyruvate</keyword>
<dbReference type="InterPro" id="IPR036637">
    <property type="entry name" value="Phosphohistidine_dom_sf"/>
</dbReference>
<dbReference type="Pfam" id="PF00391">
    <property type="entry name" value="PEP-utilizers"/>
    <property type="match status" value="1"/>
</dbReference>
<proteinExistence type="predicted"/>
<dbReference type="Gene3D" id="3.50.30.10">
    <property type="entry name" value="Phosphohistidine domain"/>
    <property type="match status" value="1"/>
</dbReference>
<feature type="domain" description="Pyruvate phosphate dikinase AMP/ATP-binding" evidence="2">
    <location>
        <begin position="14"/>
        <end position="300"/>
    </location>
</feature>
<dbReference type="Pfam" id="PF01326">
    <property type="entry name" value="PPDK_N"/>
    <property type="match status" value="1"/>
</dbReference>
<dbReference type="SUPFAM" id="SSF52009">
    <property type="entry name" value="Phosphohistidine domain"/>
    <property type="match status" value="1"/>
</dbReference>
<reference evidence="3 4" key="1">
    <citation type="submission" date="2016-10" db="EMBL/GenBank/DDBJ databases">
        <authorList>
            <person name="Varghese N."/>
            <person name="Submissions S."/>
        </authorList>
    </citation>
    <scope>NUCLEOTIDE SEQUENCE [LARGE SCALE GENOMIC DNA]</scope>
    <source>
        <strain evidence="3 4">DSM 9169</strain>
    </source>
</reference>
<evidence type="ECO:0000313" key="4">
    <source>
        <dbReference type="Proteomes" id="UP000198976"/>
    </source>
</evidence>
<name>A0ABY0V5P9_9ACTO</name>
<protein>
    <submittedName>
        <fullName evidence="3">Pyruvate, water dikinase</fullName>
    </submittedName>
</protein>
<dbReference type="InterPro" id="IPR051549">
    <property type="entry name" value="PEP_Utilizing_Enz"/>
</dbReference>
<gene>
    <name evidence="3" type="ORF">SAMN04489714_0445</name>
</gene>
<organism evidence="3 4">
    <name type="scientific">Schaalia radingae</name>
    <dbReference type="NCBI Taxonomy" id="131110"/>
    <lineage>
        <taxon>Bacteria</taxon>
        <taxon>Bacillati</taxon>
        <taxon>Actinomycetota</taxon>
        <taxon>Actinomycetes</taxon>
        <taxon>Actinomycetales</taxon>
        <taxon>Actinomycetaceae</taxon>
        <taxon>Schaalia</taxon>
    </lineage>
</organism>
<dbReference type="SUPFAM" id="SSF56059">
    <property type="entry name" value="Glutathione synthetase ATP-binding domain-like"/>
    <property type="match status" value="1"/>
</dbReference>
<dbReference type="RefSeq" id="WP_162272389.1">
    <property type="nucleotide sequence ID" value="NZ_LT629792.1"/>
</dbReference>
<evidence type="ECO:0000313" key="3">
    <source>
        <dbReference type="EMBL" id="SDT87563.1"/>
    </source>
</evidence>
<dbReference type="Gene3D" id="3.30.1490.20">
    <property type="entry name" value="ATP-grasp fold, A domain"/>
    <property type="match status" value="1"/>
</dbReference>
<evidence type="ECO:0000259" key="2">
    <source>
        <dbReference type="Pfam" id="PF01326"/>
    </source>
</evidence>
<dbReference type="PANTHER" id="PTHR43615">
    <property type="entry name" value="PHOSPHOENOLPYRUVATE SYNTHASE-RELATED"/>
    <property type="match status" value="1"/>
</dbReference>
<dbReference type="InterPro" id="IPR013815">
    <property type="entry name" value="ATP_grasp_subdomain_1"/>
</dbReference>
<dbReference type="EMBL" id="LT629792">
    <property type="protein sequence ID" value="SDT87563.1"/>
    <property type="molecule type" value="Genomic_DNA"/>
</dbReference>
<evidence type="ECO:0000259" key="1">
    <source>
        <dbReference type="Pfam" id="PF00391"/>
    </source>
</evidence>
<dbReference type="InterPro" id="IPR008279">
    <property type="entry name" value="PEP-util_enz_mobile_dom"/>
</dbReference>
<dbReference type="Gene3D" id="3.30.470.20">
    <property type="entry name" value="ATP-grasp fold, B domain"/>
    <property type="match status" value="1"/>
</dbReference>
<dbReference type="Proteomes" id="UP000198976">
    <property type="component" value="Chromosome I"/>
</dbReference>